<proteinExistence type="predicted"/>
<protein>
    <recommendedName>
        <fullName evidence="4">Cora-like Mg2+ transporter protein-domain-containing protein</fullName>
    </recommendedName>
</protein>
<feature type="transmembrane region" description="Helical" evidence="1">
    <location>
        <begin position="392"/>
        <end position="412"/>
    </location>
</feature>
<feature type="transmembrane region" description="Helical" evidence="1">
    <location>
        <begin position="432"/>
        <end position="453"/>
    </location>
</feature>
<dbReference type="OrthoDB" id="5392974at2759"/>
<evidence type="ECO:0000313" key="3">
    <source>
        <dbReference type="Proteomes" id="UP000193144"/>
    </source>
</evidence>
<keyword evidence="3" id="KW-1185">Reference proteome</keyword>
<dbReference type="Proteomes" id="UP000193144">
    <property type="component" value="Unassembled WGS sequence"/>
</dbReference>
<accession>A0A1Y1ZVN2</accession>
<name>A0A1Y1ZVN2_9PLEO</name>
<dbReference type="AlphaFoldDB" id="A0A1Y1ZVN2"/>
<evidence type="ECO:0000313" key="2">
    <source>
        <dbReference type="EMBL" id="ORY14278.1"/>
    </source>
</evidence>
<comment type="caution">
    <text evidence="2">The sequence shown here is derived from an EMBL/GenBank/DDBJ whole genome shotgun (WGS) entry which is preliminary data.</text>
</comment>
<keyword evidence="1" id="KW-1133">Transmembrane helix</keyword>
<evidence type="ECO:0008006" key="4">
    <source>
        <dbReference type="Google" id="ProtNLM"/>
    </source>
</evidence>
<reference evidence="2 3" key="1">
    <citation type="submission" date="2016-07" db="EMBL/GenBank/DDBJ databases">
        <title>Pervasive Adenine N6-methylation of Active Genes in Fungi.</title>
        <authorList>
            <consortium name="DOE Joint Genome Institute"/>
            <person name="Mondo S.J."/>
            <person name="Dannebaum R.O."/>
            <person name="Kuo R.C."/>
            <person name="Labutti K."/>
            <person name="Haridas S."/>
            <person name="Kuo A."/>
            <person name="Salamov A."/>
            <person name="Ahrendt S.R."/>
            <person name="Lipzen A."/>
            <person name="Sullivan W."/>
            <person name="Andreopoulos W.B."/>
            <person name="Clum A."/>
            <person name="Lindquist E."/>
            <person name="Daum C."/>
            <person name="Ramamoorthy G.K."/>
            <person name="Gryganskyi A."/>
            <person name="Culley D."/>
            <person name="Magnuson J.K."/>
            <person name="James T.Y."/>
            <person name="O'Malley M.A."/>
            <person name="Stajich J.E."/>
            <person name="Spatafora J.W."/>
            <person name="Visel A."/>
            <person name="Grigoriev I.V."/>
        </authorList>
    </citation>
    <scope>NUCLEOTIDE SEQUENCE [LARGE SCALE GENOMIC DNA]</scope>
    <source>
        <strain evidence="2 3">CBS 115471</strain>
    </source>
</reference>
<dbReference type="EMBL" id="MCFA01000034">
    <property type="protein sequence ID" value="ORY14278.1"/>
    <property type="molecule type" value="Genomic_DNA"/>
</dbReference>
<evidence type="ECO:0000256" key="1">
    <source>
        <dbReference type="SAM" id="Phobius"/>
    </source>
</evidence>
<organism evidence="2 3">
    <name type="scientific">Clohesyomyces aquaticus</name>
    <dbReference type="NCBI Taxonomy" id="1231657"/>
    <lineage>
        <taxon>Eukaryota</taxon>
        <taxon>Fungi</taxon>
        <taxon>Dikarya</taxon>
        <taxon>Ascomycota</taxon>
        <taxon>Pezizomycotina</taxon>
        <taxon>Dothideomycetes</taxon>
        <taxon>Pleosporomycetidae</taxon>
        <taxon>Pleosporales</taxon>
        <taxon>Lindgomycetaceae</taxon>
        <taxon>Clohesyomyces</taxon>
    </lineage>
</organism>
<keyword evidence="1" id="KW-0472">Membrane</keyword>
<keyword evidence="1" id="KW-0812">Transmembrane</keyword>
<dbReference type="Gene3D" id="1.20.58.340">
    <property type="entry name" value="Magnesium transport protein CorA, transmembrane region"/>
    <property type="match status" value="1"/>
</dbReference>
<gene>
    <name evidence="2" type="ORF">BCR34DRAFT_672583</name>
</gene>
<sequence>MALPRAPWNHWPNIPPVDPSFIPAQFEVSHHPELQDMGLLDWGKKGHGLVEVPSLRATVDVLRCGLDLNWDVNVSDERLLRIVSTTQQNNTSNSSSAPLDRIQAFFIDTRRSKKGWLPGNFSIHDDTLASLRKAGLSSVILASIYNKEGFWAKMGNHSSLSHDAEGNLSAFEYSYMYQCGWGPPSEYRMSFTQVIRTRCLRTYFCINYPPMAMTRLKAFLAKDTTLIFRPLFIEALAAGECLKAWQNNMSESRKQLREHEQRITDRDSDFSSATTDLHLLSREWHTFGQDCRDFRAQLEFLQHTYKNFLTGIHSHRKEWMAEKPSNINESLECLKSQCDGLCRWTTVYRDRTNVHINLLFHLRNLSETQNSTQIAASTATVAEQTRRDSASMITLAAITMLFLPGTFVSAILSTTVFDYGNGDLNASGKWWVLPAVTIPLTLIVFGLWLGWLYKRLGNDSFFGSRPKS</sequence>